<proteinExistence type="predicted"/>
<evidence type="ECO:0000313" key="2">
    <source>
        <dbReference type="Proteomes" id="UP001153069"/>
    </source>
</evidence>
<dbReference type="AlphaFoldDB" id="A0A9N8EKT8"/>
<reference evidence="1" key="1">
    <citation type="submission" date="2020-06" db="EMBL/GenBank/DDBJ databases">
        <authorList>
            <consortium name="Plant Systems Biology data submission"/>
        </authorList>
    </citation>
    <scope>NUCLEOTIDE SEQUENCE</scope>
    <source>
        <strain evidence="1">D6</strain>
    </source>
</reference>
<comment type="caution">
    <text evidence="1">The sequence shown here is derived from an EMBL/GenBank/DDBJ whole genome shotgun (WGS) entry which is preliminary data.</text>
</comment>
<name>A0A9N8EKT8_9STRA</name>
<keyword evidence="2" id="KW-1185">Reference proteome</keyword>
<accession>A0A9N8EKT8</accession>
<protein>
    <submittedName>
        <fullName evidence="1">Uncharacterized protein</fullName>
    </submittedName>
</protein>
<dbReference type="Proteomes" id="UP001153069">
    <property type="component" value="Unassembled WGS sequence"/>
</dbReference>
<gene>
    <name evidence="1" type="ORF">SEMRO_1093_G240430.1</name>
</gene>
<sequence length="187" mass="21527">MATGTSTPALKTSTVGGSVGVVKKHRPSSICRPRCRYLQCALFSKESVLPDKQDGAHIVSKRFTLVVEEYVISIRRHGQKDRSSAIDIKTYWNLHRGFETLIMKAMQSQQLSSRVEGFDIKNELHEEDTEDVFCDDCDEQIGCNYDTCSFHEPSHLQHEYRRSFTQDDDISLDDLEQIYNFDPRYLP</sequence>
<evidence type="ECO:0000313" key="1">
    <source>
        <dbReference type="EMBL" id="CAB9520325.1"/>
    </source>
</evidence>
<organism evidence="1 2">
    <name type="scientific">Seminavis robusta</name>
    <dbReference type="NCBI Taxonomy" id="568900"/>
    <lineage>
        <taxon>Eukaryota</taxon>
        <taxon>Sar</taxon>
        <taxon>Stramenopiles</taxon>
        <taxon>Ochrophyta</taxon>
        <taxon>Bacillariophyta</taxon>
        <taxon>Bacillariophyceae</taxon>
        <taxon>Bacillariophycidae</taxon>
        <taxon>Naviculales</taxon>
        <taxon>Naviculaceae</taxon>
        <taxon>Seminavis</taxon>
    </lineage>
</organism>
<dbReference type="EMBL" id="CAICTM010001091">
    <property type="protein sequence ID" value="CAB9520325.1"/>
    <property type="molecule type" value="Genomic_DNA"/>
</dbReference>